<dbReference type="EMBL" id="KK112917">
    <property type="protein sequence ID" value="KFM58828.1"/>
    <property type="molecule type" value="Genomic_DNA"/>
</dbReference>
<proteinExistence type="predicted"/>
<sequence>MRSGIWQLLPNETGEAQPQTCLISSFQLLVRQFQGRPCTDA</sequence>
<feature type="non-terminal residue" evidence="1">
    <location>
        <position position="41"/>
    </location>
</feature>
<dbReference type="Proteomes" id="UP000054359">
    <property type="component" value="Unassembled WGS sequence"/>
</dbReference>
<name>A0A087T139_STEMI</name>
<dbReference type="AlphaFoldDB" id="A0A087T139"/>
<organism evidence="1 2">
    <name type="scientific">Stegodyphus mimosarum</name>
    <name type="common">African social velvet spider</name>
    <dbReference type="NCBI Taxonomy" id="407821"/>
    <lineage>
        <taxon>Eukaryota</taxon>
        <taxon>Metazoa</taxon>
        <taxon>Ecdysozoa</taxon>
        <taxon>Arthropoda</taxon>
        <taxon>Chelicerata</taxon>
        <taxon>Arachnida</taxon>
        <taxon>Araneae</taxon>
        <taxon>Araneomorphae</taxon>
        <taxon>Entelegynae</taxon>
        <taxon>Eresoidea</taxon>
        <taxon>Eresidae</taxon>
        <taxon>Stegodyphus</taxon>
    </lineage>
</organism>
<accession>A0A087T139</accession>
<evidence type="ECO:0000313" key="1">
    <source>
        <dbReference type="EMBL" id="KFM58828.1"/>
    </source>
</evidence>
<evidence type="ECO:0000313" key="2">
    <source>
        <dbReference type="Proteomes" id="UP000054359"/>
    </source>
</evidence>
<gene>
    <name evidence="1" type="ORF">X975_18237</name>
</gene>
<reference evidence="1 2" key="1">
    <citation type="submission" date="2013-11" db="EMBL/GenBank/DDBJ databases">
        <title>Genome sequencing of Stegodyphus mimosarum.</title>
        <authorList>
            <person name="Bechsgaard J."/>
        </authorList>
    </citation>
    <scope>NUCLEOTIDE SEQUENCE [LARGE SCALE GENOMIC DNA]</scope>
</reference>
<keyword evidence="2" id="KW-1185">Reference proteome</keyword>
<protein>
    <submittedName>
        <fullName evidence="1">Uncharacterized protein</fullName>
    </submittedName>
</protein>